<dbReference type="InterPro" id="IPR052017">
    <property type="entry name" value="TSUP"/>
</dbReference>
<keyword evidence="7 8" id="KW-0472">Membrane</keyword>
<feature type="transmembrane region" description="Helical" evidence="8">
    <location>
        <begin position="137"/>
        <end position="158"/>
    </location>
</feature>
<evidence type="ECO:0000313" key="10">
    <source>
        <dbReference type="Proteomes" id="UP000184226"/>
    </source>
</evidence>
<name>A0A1M5VDS1_9BURK</name>
<dbReference type="EMBL" id="FQXE01000004">
    <property type="protein sequence ID" value="SHH73331.1"/>
    <property type="molecule type" value="Genomic_DNA"/>
</dbReference>
<evidence type="ECO:0000256" key="6">
    <source>
        <dbReference type="ARBA" id="ARBA00022989"/>
    </source>
</evidence>
<keyword evidence="6 8" id="KW-1133">Transmembrane helix</keyword>
<evidence type="ECO:0000256" key="5">
    <source>
        <dbReference type="ARBA" id="ARBA00022692"/>
    </source>
</evidence>
<evidence type="ECO:0000256" key="1">
    <source>
        <dbReference type="ARBA" id="ARBA00004651"/>
    </source>
</evidence>
<dbReference type="STRING" id="658167.SAMN04488135_104343"/>
<dbReference type="RefSeq" id="WP_073103002.1">
    <property type="nucleotide sequence ID" value="NZ_FQXE01000004.1"/>
</dbReference>
<protein>
    <recommendedName>
        <fullName evidence="8">Probable membrane transporter protein</fullName>
    </recommendedName>
</protein>
<evidence type="ECO:0000313" key="9">
    <source>
        <dbReference type="EMBL" id="SHH73331.1"/>
    </source>
</evidence>
<evidence type="ECO:0000256" key="4">
    <source>
        <dbReference type="ARBA" id="ARBA00022475"/>
    </source>
</evidence>
<evidence type="ECO:0000256" key="3">
    <source>
        <dbReference type="ARBA" id="ARBA00022448"/>
    </source>
</evidence>
<dbReference type="InterPro" id="IPR002781">
    <property type="entry name" value="TM_pro_TauE-like"/>
</dbReference>
<dbReference type="GO" id="GO:0005886">
    <property type="term" value="C:plasma membrane"/>
    <property type="evidence" value="ECO:0007669"/>
    <property type="project" value="UniProtKB-SubCell"/>
</dbReference>
<dbReference type="Proteomes" id="UP000184226">
    <property type="component" value="Unassembled WGS sequence"/>
</dbReference>
<keyword evidence="10" id="KW-1185">Reference proteome</keyword>
<gene>
    <name evidence="9" type="ORF">SAMN04488135_104343</name>
</gene>
<reference evidence="9 10" key="1">
    <citation type="submission" date="2016-11" db="EMBL/GenBank/DDBJ databases">
        <authorList>
            <person name="Jaros S."/>
            <person name="Januszkiewicz K."/>
            <person name="Wedrychowicz H."/>
        </authorList>
    </citation>
    <scope>NUCLEOTIDE SEQUENCE [LARGE SCALE GENOMIC DNA]</scope>
    <source>
        <strain evidence="9 10">CGMCC 1.10190</strain>
    </source>
</reference>
<sequence length="251" mass="25484">MPADIATGLFALVAAVFALAGLVKGVVGLGLPTISMALLALLMTPAQAAALLLVPSLITNLWQARPLRRLAPLLRRIGGMQAGIVAGTLAGALALGAPAGAWATVSLGASLVAYAAWGLFGAPPALAPGKEKWLGPLAGALTGMVTAATGVFVVPAVPYLQALALDRDDLIQAMGISFTVSTVALAAGLWINDSYSAATAGASVVMLAPALAGMYAGQLLRRALSPRVFRYCFLTSLAILGIYQIIEQILP</sequence>
<feature type="transmembrane region" description="Helical" evidence="8">
    <location>
        <begin position="170"/>
        <end position="191"/>
    </location>
</feature>
<keyword evidence="4 8" id="KW-1003">Cell membrane</keyword>
<comment type="subcellular location">
    <subcellularLocation>
        <location evidence="1 8">Cell membrane</location>
        <topology evidence="1 8">Multi-pass membrane protein</topology>
    </subcellularLocation>
</comment>
<accession>A0A1M5VDS1</accession>
<keyword evidence="5 8" id="KW-0812">Transmembrane</keyword>
<dbReference type="AlphaFoldDB" id="A0A1M5VDS1"/>
<dbReference type="OrthoDB" id="9800873at2"/>
<feature type="transmembrane region" description="Helical" evidence="8">
    <location>
        <begin position="228"/>
        <end position="246"/>
    </location>
</feature>
<feature type="transmembrane region" description="Helical" evidence="8">
    <location>
        <begin position="36"/>
        <end position="63"/>
    </location>
</feature>
<dbReference type="PANTHER" id="PTHR30269">
    <property type="entry name" value="TRANSMEMBRANE PROTEIN YFCA"/>
    <property type="match status" value="1"/>
</dbReference>
<feature type="transmembrane region" description="Helical" evidence="8">
    <location>
        <begin position="84"/>
        <end position="117"/>
    </location>
</feature>
<comment type="similarity">
    <text evidence="2 8">Belongs to the 4-toluene sulfonate uptake permease (TSUP) (TC 2.A.102) family.</text>
</comment>
<dbReference type="Pfam" id="PF01925">
    <property type="entry name" value="TauE"/>
    <property type="match status" value="1"/>
</dbReference>
<proteinExistence type="inferred from homology"/>
<evidence type="ECO:0000256" key="7">
    <source>
        <dbReference type="ARBA" id="ARBA00023136"/>
    </source>
</evidence>
<organism evidence="9 10">
    <name type="scientific">Pollutimonas bauzanensis</name>
    <dbReference type="NCBI Taxonomy" id="658167"/>
    <lineage>
        <taxon>Bacteria</taxon>
        <taxon>Pseudomonadati</taxon>
        <taxon>Pseudomonadota</taxon>
        <taxon>Betaproteobacteria</taxon>
        <taxon>Burkholderiales</taxon>
        <taxon>Alcaligenaceae</taxon>
        <taxon>Pollutimonas</taxon>
    </lineage>
</organism>
<dbReference type="PANTHER" id="PTHR30269:SF32">
    <property type="entry name" value="MEMBRANE TRANSPORTER PROTEIN-RELATED"/>
    <property type="match status" value="1"/>
</dbReference>
<keyword evidence="3" id="KW-0813">Transport</keyword>
<evidence type="ECO:0000256" key="2">
    <source>
        <dbReference type="ARBA" id="ARBA00009142"/>
    </source>
</evidence>
<evidence type="ECO:0000256" key="8">
    <source>
        <dbReference type="RuleBase" id="RU363041"/>
    </source>
</evidence>